<feature type="region of interest" description="Disordered" evidence="1">
    <location>
        <begin position="610"/>
        <end position="655"/>
    </location>
</feature>
<name>A0A1G4K3L9_9SACH</name>
<dbReference type="AlphaFoldDB" id="A0A1G4K3L9"/>
<feature type="compositionally biased region" description="Basic and acidic residues" evidence="1">
    <location>
        <begin position="224"/>
        <end position="236"/>
    </location>
</feature>
<feature type="compositionally biased region" description="Basic and acidic residues" evidence="1">
    <location>
        <begin position="174"/>
        <end position="190"/>
    </location>
</feature>
<feature type="compositionally biased region" description="Polar residues" evidence="1">
    <location>
        <begin position="99"/>
        <end position="118"/>
    </location>
</feature>
<reference evidence="3" key="1">
    <citation type="submission" date="2016-03" db="EMBL/GenBank/DDBJ databases">
        <authorList>
            <person name="Devillers H."/>
        </authorList>
    </citation>
    <scope>NUCLEOTIDE SEQUENCE [LARGE SCALE GENOMIC DNA]</scope>
</reference>
<feature type="region of interest" description="Disordered" evidence="1">
    <location>
        <begin position="224"/>
        <end position="381"/>
    </location>
</feature>
<dbReference type="Proteomes" id="UP000191024">
    <property type="component" value="Chromosome F"/>
</dbReference>
<feature type="region of interest" description="Disordered" evidence="1">
    <location>
        <begin position="415"/>
        <end position="496"/>
    </location>
</feature>
<feature type="region of interest" description="Disordered" evidence="1">
    <location>
        <begin position="159"/>
        <end position="210"/>
    </location>
</feature>
<sequence length="655" mass="70438">MNERREHPKSKYTASTTLPVDSLELQRQPAKVKAEDVNFNKSSPKRAGRRRSSLERALARDARQLKTKFNEKHWFGGGSDKGDTGIVKKNSGTERQPVVGSQNTTNAEVSPLQPTSQVGVIKTGETAGTGALDKDKVQTSVTDASEAGGIVPITAVSADKGGHAKASSPVTKVIADKGDRDRTSSPENLKDVTIPGSYSDGTTEKYSTPKGDYFFKRDEAAAPKMMESLDPHDKPAALHTASAPQAGGMQETKPAKPFERLEAHDNEINPPGPRKASLTQDEEEGYEEYMPYGQGSEDPGATWNAKRAEQRRKSSGDSASSNMDPESSPESPRNRSRSFSLGSAGAFEGLKRRISRGFSHSSNNDEEGLPEDDGVVVHKDSSVVIHPEGYAVVEPRNDSEGRSFFYNFKDALDSVHVKNRGEHPVRDRYGRVPQPSSRRGSTKDMSDTERKNSRKSSVAESGTGRRKSSVAESGSDRRKSSNADGSSGRRKSSVGISDAEAFRSLCAKPNPNQNVNTPIVPVSEESGSYAKQFGEGKSMIEGNMTTYGAAAARKKSGGAELEGMAPQGYVTQGYEGVRNVSVGSAQHAEDMHNLAAAAASAATAKRVISGPQAVPRSMTAEEMQQVKAETRREVGQQEKLAPKVQGIQPTKERAI</sequence>
<organism evidence="2 3">
    <name type="scientific">Lachancea mirantina</name>
    <dbReference type="NCBI Taxonomy" id="1230905"/>
    <lineage>
        <taxon>Eukaryota</taxon>
        <taxon>Fungi</taxon>
        <taxon>Dikarya</taxon>
        <taxon>Ascomycota</taxon>
        <taxon>Saccharomycotina</taxon>
        <taxon>Saccharomycetes</taxon>
        <taxon>Saccharomycetales</taxon>
        <taxon>Saccharomycetaceae</taxon>
        <taxon>Lachancea</taxon>
    </lineage>
</organism>
<dbReference type="EMBL" id="LT598467">
    <property type="protein sequence ID" value="SCU98305.1"/>
    <property type="molecule type" value="Genomic_DNA"/>
</dbReference>
<feature type="region of interest" description="Disordered" evidence="1">
    <location>
        <begin position="69"/>
        <end position="120"/>
    </location>
</feature>
<feature type="compositionally biased region" description="Basic and acidic residues" evidence="1">
    <location>
        <begin position="415"/>
        <end position="430"/>
    </location>
</feature>
<feature type="compositionally biased region" description="Basic and acidic residues" evidence="1">
    <location>
        <begin position="306"/>
        <end position="315"/>
    </location>
</feature>
<feature type="compositionally biased region" description="Basic and acidic residues" evidence="1">
    <location>
        <begin position="253"/>
        <end position="267"/>
    </location>
</feature>
<feature type="compositionally biased region" description="Basic and acidic residues" evidence="1">
    <location>
        <begin position="441"/>
        <end position="451"/>
    </location>
</feature>
<evidence type="ECO:0000256" key="1">
    <source>
        <dbReference type="SAM" id="MobiDB-lite"/>
    </source>
</evidence>
<gene>
    <name evidence="2" type="ORF">LAMI_0F14004G</name>
</gene>
<keyword evidence="3" id="KW-1185">Reference proteome</keyword>
<protein>
    <submittedName>
        <fullName evidence="2">LAMI_0F14004g1_1</fullName>
    </submittedName>
</protein>
<proteinExistence type="predicted"/>
<evidence type="ECO:0000313" key="2">
    <source>
        <dbReference type="EMBL" id="SCU98305.1"/>
    </source>
</evidence>
<evidence type="ECO:0000313" key="3">
    <source>
        <dbReference type="Proteomes" id="UP000191024"/>
    </source>
</evidence>
<feature type="region of interest" description="Disordered" evidence="1">
    <location>
        <begin position="27"/>
        <end position="57"/>
    </location>
</feature>
<feature type="compositionally biased region" description="Acidic residues" evidence="1">
    <location>
        <begin position="364"/>
        <end position="374"/>
    </location>
</feature>
<accession>A0A1G4K3L9</accession>